<evidence type="ECO:0000259" key="1">
    <source>
        <dbReference type="Pfam" id="PF16242"/>
    </source>
</evidence>
<sequence length="192" mass="20546">MGARGIAIALAGVRRTVTAMTDETGTGTTSGDTASTDDLETIARLIKASKVALLTTQTANGDLHSRPLATQEAEFEGDLWFFTQDPSPKIADIHAHPQVNVAYDTGKGYLSIAGTAEVVHDREKVDELWTPSMDAWFPAGKDDPAVALLLVHADSAEFWATNEPGIVTAFKIARAAVTRTRPDIGENRSVEL</sequence>
<dbReference type="Pfam" id="PF16242">
    <property type="entry name" value="Pyrid_ox_like"/>
    <property type="match status" value="1"/>
</dbReference>
<protein>
    <submittedName>
        <fullName evidence="2">General stress protein</fullName>
    </submittedName>
</protein>
<dbReference type="AlphaFoldDB" id="A0A9W6H8K8"/>
<evidence type="ECO:0000313" key="2">
    <source>
        <dbReference type="EMBL" id="GLJ75935.1"/>
    </source>
</evidence>
<comment type="caution">
    <text evidence="2">The sequence shown here is derived from an EMBL/GenBank/DDBJ whole genome shotgun (WGS) entry which is preliminary data.</text>
</comment>
<dbReference type="PANTHER" id="PTHR34818:SF1">
    <property type="entry name" value="PROTEIN BLI-3"/>
    <property type="match status" value="1"/>
</dbReference>
<feature type="domain" description="General stress protein FMN-binding split barrel" evidence="1">
    <location>
        <begin position="37"/>
        <end position="183"/>
    </location>
</feature>
<reference evidence="2" key="2">
    <citation type="submission" date="2023-01" db="EMBL/GenBank/DDBJ databases">
        <authorList>
            <person name="Sun Q."/>
            <person name="Evtushenko L."/>
        </authorList>
    </citation>
    <scope>NUCLEOTIDE SEQUENCE</scope>
    <source>
        <strain evidence="2">VKM Ac-1401</strain>
    </source>
</reference>
<name>A0A9W6H8K8_9MICO</name>
<dbReference type="InterPro" id="IPR038725">
    <property type="entry name" value="YdaG_split_barrel_FMN-bd"/>
</dbReference>
<organism evidence="2 3">
    <name type="scientific">Leifsonia poae</name>
    <dbReference type="NCBI Taxonomy" id="110933"/>
    <lineage>
        <taxon>Bacteria</taxon>
        <taxon>Bacillati</taxon>
        <taxon>Actinomycetota</taxon>
        <taxon>Actinomycetes</taxon>
        <taxon>Micrococcales</taxon>
        <taxon>Microbacteriaceae</taxon>
        <taxon>Leifsonia</taxon>
    </lineage>
</organism>
<gene>
    <name evidence="2" type="ORF">GCM10017584_15090</name>
</gene>
<accession>A0A9W6H8K8</accession>
<reference evidence="2" key="1">
    <citation type="journal article" date="2014" name="Int. J. Syst. Evol. Microbiol.">
        <title>Complete genome sequence of Corynebacterium casei LMG S-19264T (=DSM 44701T), isolated from a smear-ripened cheese.</title>
        <authorList>
            <consortium name="US DOE Joint Genome Institute (JGI-PGF)"/>
            <person name="Walter F."/>
            <person name="Albersmeier A."/>
            <person name="Kalinowski J."/>
            <person name="Ruckert C."/>
        </authorList>
    </citation>
    <scope>NUCLEOTIDE SEQUENCE</scope>
    <source>
        <strain evidence="2">VKM Ac-1401</strain>
    </source>
</reference>
<dbReference type="PANTHER" id="PTHR34818">
    <property type="entry name" value="PROTEIN BLI-3"/>
    <property type="match status" value="1"/>
</dbReference>
<dbReference type="InterPro" id="IPR052917">
    <property type="entry name" value="Stress-Dev_Protein"/>
</dbReference>
<dbReference type="SUPFAM" id="SSF50475">
    <property type="entry name" value="FMN-binding split barrel"/>
    <property type="match status" value="1"/>
</dbReference>
<dbReference type="EMBL" id="BSEN01000006">
    <property type="protein sequence ID" value="GLJ75935.1"/>
    <property type="molecule type" value="Genomic_DNA"/>
</dbReference>
<proteinExistence type="predicted"/>
<evidence type="ECO:0000313" key="3">
    <source>
        <dbReference type="Proteomes" id="UP001142372"/>
    </source>
</evidence>
<dbReference type="Proteomes" id="UP001142372">
    <property type="component" value="Unassembled WGS sequence"/>
</dbReference>
<dbReference type="InterPro" id="IPR012349">
    <property type="entry name" value="Split_barrel_FMN-bd"/>
</dbReference>
<keyword evidence="3" id="KW-1185">Reference proteome</keyword>
<dbReference type="Gene3D" id="2.30.110.10">
    <property type="entry name" value="Electron Transport, Fmn-binding Protein, Chain A"/>
    <property type="match status" value="1"/>
</dbReference>